<gene>
    <name evidence="1" type="ORF">GIS00_07755</name>
</gene>
<sequence>MAESRTDVFDGAILGIGWTSGVRTVIGVWPRSPLGPIADVMIEMPYGHRVLLAPTTAVADYIAATYTFDEVRVQPVHARRSGPAGRRWSVRTTDLDLDLDAGRRTALGVLLQVVPRELAVAPWWVGTLDPVARRVLRGVRTRGTAGGGRTEFYGALDQHRISGATGSLDGVSLGGPAPIDPPVRFGFGSVPPRPSVVRIVTTIRR</sequence>
<dbReference type="Proteomes" id="UP000460221">
    <property type="component" value="Unassembled WGS sequence"/>
</dbReference>
<dbReference type="EMBL" id="WLYK01000001">
    <property type="protein sequence ID" value="MTD13834.1"/>
    <property type="molecule type" value="Genomic_DNA"/>
</dbReference>
<keyword evidence="2" id="KW-1185">Reference proteome</keyword>
<evidence type="ECO:0000313" key="1">
    <source>
        <dbReference type="EMBL" id="MTD13834.1"/>
    </source>
</evidence>
<proteinExistence type="predicted"/>
<evidence type="ECO:0000313" key="2">
    <source>
        <dbReference type="Proteomes" id="UP000460221"/>
    </source>
</evidence>
<evidence type="ECO:0008006" key="3">
    <source>
        <dbReference type="Google" id="ProtNLM"/>
    </source>
</evidence>
<protein>
    <recommendedName>
        <fullName evidence="3">DUF2071 domain-containing protein</fullName>
    </recommendedName>
</protein>
<reference evidence="1 2" key="1">
    <citation type="submission" date="2019-11" db="EMBL/GenBank/DDBJ databases">
        <authorList>
            <person name="Jiang L.-Q."/>
        </authorList>
    </citation>
    <scope>NUCLEOTIDE SEQUENCE [LARGE SCALE GENOMIC DNA]</scope>
    <source>
        <strain evidence="1 2">YIM 132087</strain>
    </source>
</reference>
<organism evidence="1 2">
    <name type="scientific">Nakamurella alba</name>
    <dbReference type="NCBI Taxonomy" id="2665158"/>
    <lineage>
        <taxon>Bacteria</taxon>
        <taxon>Bacillati</taxon>
        <taxon>Actinomycetota</taxon>
        <taxon>Actinomycetes</taxon>
        <taxon>Nakamurellales</taxon>
        <taxon>Nakamurellaceae</taxon>
        <taxon>Nakamurella</taxon>
    </lineage>
</organism>
<dbReference type="AlphaFoldDB" id="A0A7K1FLR5"/>
<comment type="caution">
    <text evidence="1">The sequence shown here is derived from an EMBL/GenBank/DDBJ whole genome shotgun (WGS) entry which is preliminary data.</text>
</comment>
<name>A0A7K1FLR5_9ACTN</name>
<dbReference type="RefSeq" id="WP_154767593.1">
    <property type="nucleotide sequence ID" value="NZ_WLYK01000001.1"/>
</dbReference>
<accession>A0A7K1FLR5</accession>